<evidence type="ECO:0008006" key="3">
    <source>
        <dbReference type="Google" id="ProtNLM"/>
    </source>
</evidence>
<sequence>MTLYGWLKLYHRKTGEYPNSYPGSEFVFDEERGFCVSIQDGDALIVGEVCGDGRFWQSWLNQKAKELGCSKLRFWTKRNPAAFARKFGFTLTGFLDGHYVLEKEVV</sequence>
<protein>
    <recommendedName>
        <fullName evidence="3">N-acetyltransferase domain-containing protein</fullName>
    </recommendedName>
</protein>
<dbReference type="SUPFAM" id="SSF55729">
    <property type="entry name" value="Acyl-CoA N-acyltransferases (Nat)"/>
    <property type="match status" value="1"/>
</dbReference>
<dbReference type="KEGG" id="sted:SPTER_15590"/>
<organism evidence="1 2">
    <name type="scientific">Sporomusa termitida</name>
    <dbReference type="NCBI Taxonomy" id="2377"/>
    <lineage>
        <taxon>Bacteria</taxon>
        <taxon>Bacillati</taxon>
        <taxon>Bacillota</taxon>
        <taxon>Negativicutes</taxon>
        <taxon>Selenomonadales</taxon>
        <taxon>Sporomusaceae</taxon>
        <taxon>Sporomusa</taxon>
    </lineage>
</organism>
<gene>
    <name evidence="1" type="ORF">SPTER_15590</name>
</gene>
<dbReference type="InterPro" id="IPR016181">
    <property type="entry name" value="Acyl_CoA_acyltransferase"/>
</dbReference>
<dbReference type="Proteomes" id="UP000320776">
    <property type="component" value="Chromosome"/>
</dbReference>
<name>A0A517DSA1_9FIRM</name>
<proteinExistence type="predicted"/>
<keyword evidence="2" id="KW-1185">Reference proteome</keyword>
<reference evidence="1 2" key="1">
    <citation type="submission" date="2019-02" db="EMBL/GenBank/DDBJ databases">
        <title>Closed genome of Sporomusa termitida DSM 4440.</title>
        <authorList>
            <person name="Poehlein A."/>
            <person name="Daniel R."/>
        </authorList>
    </citation>
    <scope>NUCLEOTIDE SEQUENCE [LARGE SCALE GENOMIC DNA]</scope>
    <source>
        <strain evidence="1 2">DSM 4440</strain>
    </source>
</reference>
<evidence type="ECO:0000313" key="2">
    <source>
        <dbReference type="Proteomes" id="UP000320776"/>
    </source>
</evidence>
<dbReference type="AlphaFoldDB" id="A0A517DSA1"/>
<dbReference type="OrthoDB" id="1624758at2"/>
<evidence type="ECO:0000313" key="1">
    <source>
        <dbReference type="EMBL" id="QDR80240.1"/>
    </source>
</evidence>
<accession>A0A517DSA1</accession>
<dbReference type="EMBL" id="CP036259">
    <property type="protein sequence ID" value="QDR80240.1"/>
    <property type="molecule type" value="Genomic_DNA"/>
</dbReference>
<dbReference type="RefSeq" id="WP_144349832.1">
    <property type="nucleotide sequence ID" value="NZ_CP036259.1"/>
</dbReference>